<feature type="compositionally biased region" description="Polar residues" evidence="5">
    <location>
        <begin position="521"/>
        <end position="530"/>
    </location>
</feature>
<dbReference type="Pfam" id="PF08014">
    <property type="entry name" value="MATCAP"/>
    <property type="match status" value="1"/>
</dbReference>
<organism evidence="6 7">
    <name type="scientific">Sinanodonta woodiana</name>
    <name type="common">Chinese pond mussel</name>
    <name type="synonym">Anodonta woodiana</name>
    <dbReference type="NCBI Taxonomy" id="1069815"/>
    <lineage>
        <taxon>Eukaryota</taxon>
        <taxon>Metazoa</taxon>
        <taxon>Spiralia</taxon>
        <taxon>Lophotrochozoa</taxon>
        <taxon>Mollusca</taxon>
        <taxon>Bivalvia</taxon>
        <taxon>Autobranchia</taxon>
        <taxon>Heteroconchia</taxon>
        <taxon>Palaeoheterodonta</taxon>
        <taxon>Unionida</taxon>
        <taxon>Unionoidea</taxon>
        <taxon>Unionidae</taxon>
        <taxon>Unioninae</taxon>
        <taxon>Sinanodonta</taxon>
    </lineage>
</organism>
<evidence type="ECO:0000313" key="6">
    <source>
        <dbReference type="EMBL" id="KAL3881420.1"/>
    </source>
</evidence>
<evidence type="ECO:0000256" key="3">
    <source>
        <dbReference type="ARBA" id="ARBA00022801"/>
    </source>
</evidence>
<dbReference type="Proteomes" id="UP001634394">
    <property type="component" value="Unassembled WGS sequence"/>
</dbReference>
<dbReference type="GO" id="GO:0006508">
    <property type="term" value="P:proteolysis"/>
    <property type="evidence" value="ECO:0007669"/>
    <property type="project" value="UniProtKB-KW"/>
</dbReference>
<keyword evidence="3" id="KW-0378">Hydrolase</keyword>
<protein>
    <submittedName>
        <fullName evidence="6">Uncharacterized protein</fullName>
    </submittedName>
</protein>
<dbReference type="PANTHER" id="PTHR31817">
    <property type="match status" value="1"/>
</dbReference>
<feature type="compositionally biased region" description="Basic residues" evidence="5">
    <location>
        <begin position="396"/>
        <end position="409"/>
    </location>
</feature>
<accession>A0ABD3X5I5</accession>
<gene>
    <name evidence="6" type="ORF">ACJMK2_027865</name>
</gene>
<comment type="caution">
    <text evidence="6">The sequence shown here is derived from an EMBL/GenBank/DDBJ whole genome shotgun (WGS) entry which is preliminary data.</text>
</comment>
<reference evidence="6 7" key="1">
    <citation type="submission" date="2024-11" db="EMBL/GenBank/DDBJ databases">
        <title>Chromosome-level genome assembly of the freshwater bivalve Anodonta woodiana.</title>
        <authorList>
            <person name="Chen X."/>
        </authorList>
    </citation>
    <scope>NUCLEOTIDE SEQUENCE [LARGE SCALE GENOMIC DNA]</scope>
    <source>
        <strain evidence="6">MN2024</strain>
        <tissue evidence="6">Gills</tissue>
    </source>
</reference>
<proteinExistence type="predicted"/>
<dbReference type="GO" id="GO:0008237">
    <property type="term" value="F:metallopeptidase activity"/>
    <property type="evidence" value="ECO:0007669"/>
    <property type="project" value="UniProtKB-KW"/>
</dbReference>
<evidence type="ECO:0000256" key="1">
    <source>
        <dbReference type="ARBA" id="ARBA00001947"/>
    </source>
</evidence>
<name>A0ABD3X5I5_SINWO</name>
<comment type="cofactor">
    <cofactor evidence="1">
        <name>Zn(2+)</name>
        <dbReference type="ChEBI" id="CHEBI:29105"/>
    </cofactor>
</comment>
<evidence type="ECO:0000256" key="5">
    <source>
        <dbReference type="SAM" id="MobiDB-lite"/>
    </source>
</evidence>
<keyword evidence="2" id="KW-0645">Protease</keyword>
<dbReference type="PANTHER" id="PTHR31817:SF5">
    <property type="match status" value="1"/>
</dbReference>
<dbReference type="SMART" id="SM01154">
    <property type="entry name" value="DUF1704"/>
    <property type="match status" value="1"/>
</dbReference>
<dbReference type="EMBL" id="JBJQND010000003">
    <property type="protein sequence ID" value="KAL3881420.1"/>
    <property type="molecule type" value="Genomic_DNA"/>
</dbReference>
<dbReference type="InterPro" id="IPR012548">
    <property type="entry name" value="MATCAP"/>
</dbReference>
<dbReference type="AlphaFoldDB" id="A0ABD3X5I5"/>
<keyword evidence="4" id="KW-0482">Metalloprotease</keyword>
<feature type="compositionally biased region" description="Polar residues" evidence="5">
    <location>
        <begin position="495"/>
        <end position="509"/>
    </location>
</feature>
<feature type="region of interest" description="Disordered" evidence="5">
    <location>
        <begin position="486"/>
        <end position="533"/>
    </location>
</feature>
<evidence type="ECO:0000256" key="2">
    <source>
        <dbReference type="ARBA" id="ARBA00022670"/>
    </source>
</evidence>
<sequence>MTKKYKHWHGRSKSSASVIKSVSKDAFAGAICPTNIEEQKERFLKFGRDPEFTHRGTEEELEEIYLKPRSEIRFGLLGEAIHILNTVSEKYGDAENIYKIMYGEKISKEEATDIVVSYLKENCLDGAMTIVWCTDLPCSGRMMWQGPHVKFQRPEDRKYSIWLKDANDNNFIREHGMRCLADHEIGTHFFRSYNDGLQPWYADRTRFGIRGLGSLEQLRTEEGLAAVNTVLNSKMRYLWGPALLYYIACKASDMSFKELFDHLATYVANPEWRWRHCVRVKRGLLNPNDIGGLGKDQCYFEGAVEILRNIDEIDFHVLMSGKVCVDEIKRVKRVARMDCIRFPAFMKNQDKYKKILKQIAAINGLNMNHPKYKAPAAYLRRLKRGRRIGVAGGTTKKVRGKGKKGHVKGGSRSESDDKLTTSEEDDKIYQEDGQISASGSMTDFMQSDKVIKSDNAQNVNLCNFQSLQKTDSNLNSPVTSKMAGIGDGSPVFESKASSRQQSGLKSRFNNGRDSKQCLSARGSSPITASKGSKRTVATHLNRYSLPATKTVILNKNNNISNLAGSESSRIISQLNSTTEPCENAHKLPALHDNSKKLVKSESQTNLLGKEMSEVSHSTVIIVSENESDILSSNSVPMTKSSDVFSGSLSNRVSNFTSHYVSNTMPRTKSFSVQSVIESGPERFIYPDVLEFSPPLGLEETRNSNDLNACLKMNEELHPGSECDVFGFCSTSESSKPFRTEVNCQYRRVKSAFSRLPSINP</sequence>
<evidence type="ECO:0000256" key="4">
    <source>
        <dbReference type="ARBA" id="ARBA00023049"/>
    </source>
</evidence>
<feature type="compositionally biased region" description="Basic and acidic residues" evidence="5">
    <location>
        <begin position="411"/>
        <end position="421"/>
    </location>
</feature>
<evidence type="ECO:0000313" key="7">
    <source>
        <dbReference type="Proteomes" id="UP001634394"/>
    </source>
</evidence>
<feature type="region of interest" description="Disordered" evidence="5">
    <location>
        <begin position="390"/>
        <end position="435"/>
    </location>
</feature>
<keyword evidence="7" id="KW-1185">Reference proteome</keyword>